<sequence length="239" mass="28074">MHVEVMFNIMVVTTVIQFTRQNKVIDMIEEITRSLNSVNEENAKLTNGNKIGGNFEQSDIAVADTPKTYVKIDPEEVENQPSPTFSTDYNRDKWILSNLISLLENYAPNKIQGDEESKNAEKVKTKDLGGFLREFEKEDNSIMPSSNKNNEMLLHTKNWENWLKTIRHQIQSKTLRFRKKETPDKAEWIPWILKNKLHDNIWKDISAIEEEYKRKQKDQKKNVILKRIVNDLNTLFSLH</sequence>
<reference evidence="2" key="1">
    <citation type="submission" date="2025-08" db="UniProtKB">
        <authorList>
            <consortium name="RefSeq"/>
        </authorList>
    </citation>
    <scope>IDENTIFICATION</scope>
</reference>
<dbReference type="Proteomes" id="UP001652625">
    <property type="component" value="Chromosome 14"/>
</dbReference>
<accession>A0ABM4DG47</accession>
<evidence type="ECO:0000313" key="2">
    <source>
        <dbReference type="RefSeq" id="XP_065673409.1"/>
    </source>
</evidence>
<organism evidence="1 2">
    <name type="scientific">Hydra vulgaris</name>
    <name type="common">Hydra</name>
    <name type="synonym">Hydra attenuata</name>
    <dbReference type="NCBI Taxonomy" id="6087"/>
    <lineage>
        <taxon>Eukaryota</taxon>
        <taxon>Metazoa</taxon>
        <taxon>Cnidaria</taxon>
        <taxon>Hydrozoa</taxon>
        <taxon>Hydroidolina</taxon>
        <taxon>Anthoathecata</taxon>
        <taxon>Aplanulata</taxon>
        <taxon>Hydridae</taxon>
        <taxon>Hydra</taxon>
    </lineage>
</organism>
<name>A0ABM4DG47_HYDVU</name>
<keyword evidence="1" id="KW-1185">Reference proteome</keyword>
<protein>
    <submittedName>
        <fullName evidence="2">Uncharacterized protein LOC136090551</fullName>
    </submittedName>
</protein>
<gene>
    <name evidence="2" type="primary">LOC136090551</name>
</gene>
<dbReference type="GeneID" id="136090551"/>
<proteinExistence type="predicted"/>
<evidence type="ECO:0000313" key="1">
    <source>
        <dbReference type="Proteomes" id="UP001652625"/>
    </source>
</evidence>
<dbReference type="RefSeq" id="XP_065673409.1">
    <property type="nucleotide sequence ID" value="XM_065817337.1"/>
</dbReference>